<accession>A0A9D2B4T6</accession>
<evidence type="ECO:0000313" key="2">
    <source>
        <dbReference type="EMBL" id="HIX60521.1"/>
    </source>
</evidence>
<dbReference type="CDD" id="cd00118">
    <property type="entry name" value="LysM"/>
    <property type="match status" value="1"/>
</dbReference>
<feature type="domain" description="LysM" evidence="1">
    <location>
        <begin position="44"/>
        <end position="95"/>
    </location>
</feature>
<dbReference type="EMBL" id="DXEX01000266">
    <property type="protein sequence ID" value="HIX60521.1"/>
    <property type="molecule type" value="Genomic_DNA"/>
</dbReference>
<dbReference type="Proteomes" id="UP000886817">
    <property type="component" value="Unassembled WGS sequence"/>
</dbReference>
<reference evidence="2" key="1">
    <citation type="journal article" date="2021" name="PeerJ">
        <title>Extensive microbial diversity within the chicken gut microbiome revealed by metagenomics and culture.</title>
        <authorList>
            <person name="Gilroy R."/>
            <person name="Ravi A."/>
            <person name="Getino M."/>
            <person name="Pursley I."/>
            <person name="Horton D.L."/>
            <person name="Alikhan N.F."/>
            <person name="Baker D."/>
            <person name="Gharbi K."/>
            <person name="Hall N."/>
            <person name="Watson M."/>
            <person name="Adriaenssens E.M."/>
            <person name="Foster-Nyarko E."/>
            <person name="Jarju S."/>
            <person name="Secka A."/>
            <person name="Antonio M."/>
            <person name="Oren A."/>
            <person name="Chaudhuri R.R."/>
            <person name="La Ragione R."/>
            <person name="Hildebrand F."/>
            <person name="Pallen M.J."/>
        </authorList>
    </citation>
    <scope>NUCLEOTIDE SEQUENCE</scope>
    <source>
        <strain evidence="2">ChiSjej1B19-8411</strain>
    </source>
</reference>
<comment type="caution">
    <text evidence="2">The sequence shown here is derived from an EMBL/GenBank/DDBJ whole genome shotgun (WGS) entry which is preliminary data.</text>
</comment>
<proteinExistence type="predicted"/>
<dbReference type="InterPro" id="IPR036779">
    <property type="entry name" value="LysM_dom_sf"/>
</dbReference>
<dbReference type="AlphaFoldDB" id="A0A9D2B4T6"/>
<protein>
    <submittedName>
        <fullName evidence="2">LysM peptidoglycan-binding domain-containing protein</fullName>
    </submittedName>
</protein>
<dbReference type="SMART" id="SM00257">
    <property type="entry name" value="LysM"/>
    <property type="match status" value="1"/>
</dbReference>
<organism evidence="2 3">
    <name type="scientific">Candidatus Blautia gallistercoris</name>
    <dbReference type="NCBI Taxonomy" id="2838490"/>
    <lineage>
        <taxon>Bacteria</taxon>
        <taxon>Bacillati</taxon>
        <taxon>Bacillota</taxon>
        <taxon>Clostridia</taxon>
        <taxon>Lachnospirales</taxon>
        <taxon>Lachnospiraceae</taxon>
        <taxon>Blautia</taxon>
    </lineage>
</organism>
<evidence type="ECO:0000313" key="3">
    <source>
        <dbReference type="Proteomes" id="UP000886817"/>
    </source>
</evidence>
<dbReference type="Pfam" id="PF01476">
    <property type="entry name" value="LysM"/>
    <property type="match status" value="1"/>
</dbReference>
<dbReference type="Gene3D" id="3.10.350.10">
    <property type="entry name" value="LysM domain"/>
    <property type="match status" value="1"/>
</dbReference>
<dbReference type="SUPFAM" id="SSF54106">
    <property type="entry name" value="LysM domain"/>
    <property type="match status" value="1"/>
</dbReference>
<reference evidence="2" key="2">
    <citation type="submission" date="2021-04" db="EMBL/GenBank/DDBJ databases">
        <authorList>
            <person name="Gilroy R."/>
        </authorList>
    </citation>
    <scope>NUCLEOTIDE SEQUENCE</scope>
    <source>
        <strain evidence="2">ChiSjej1B19-8411</strain>
    </source>
</reference>
<evidence type="ECO:0000259" key="1">
    <source>
        <dbReference type="SMART" id="SM00257"/>
    </source>
</evidence>
<gene>
    <name evidence="2" type="ORF">IAA45_12530</name>
</gene>
<name>A0A9D2B4T6_9FIRM</name>
<sequence>MKKIGRIVIVLGILFILLFLTTGFSFNSPEAVAMNRNTVKYYTTIQVHAGDSLWSIADEYITPEYTDMDSYIQEICAINGIRGDQIHQGSYLNIPYYAEADGN</sequence>
<dbReference type="InterPro" id="IPR018392">
    <property type="entry name" value="LysM"/>
</dbReference>